<feature type="compositionally biased region" description="Basic and acidic residues" evidence="5">
    <location>
        <begin position="166"/>
        <end position="181"/>
    </location>
</feature>
<keyword evidence="3" id="KW-0698">rRNA processing</keyword>
<evidence type="ECO:0000313" key="6">
    <source>
        <dbReference type="EMBL" id="KAL3417289.1"/>
    </source>
</evidence>
<feature type="region of interest" description="Disordered" evidence="5">
    <location>
        <begin position="164"/>
        <end position="310"/>
    </location>
</feature>
<sequence>MRGKRSKQYRKLMQQYGLTFGFREPYQVLVDAEIIKDADRFKMDLVGGLERTLHGQVKPLITQCCMRHLYATSSEPGMSFVIDKAKLFERRRCGHRPEDYAEPLSAKECLASVVDPKDNKSNKNRYVVASQELEVRKKMRGVMGVPLVYINRSVMIMEPMASATVDTRDKGEKVKFRDGLKSRASGSQGMKRKREEDGTEEPASKMEQQAREEKAARKKAKYGLSTKKQPKKKAEVQAGAAVPSKSSTKGADAPVDSEAGNEEAAAVADGSEPNTKRKRRRKHKTAGEQAAGSDSIGGGEDTVGVADINE</sequence>
<comment type="subcellular location">
    <subcellularLocation>
        <location evidence="1">Nucleus</location>
        <location evidence="1">Nucleolus</location>
    </subcellularLocation>
</comment>
<organism evidence="6 7">
    <name type="scientific">Phlyctema vagabunda</name>
    <dbReference type="NCBI Taxonomy" id="108571"/>
    <lineage>
        <taxon>Eukaryota</taxon>
        <taxon>Fungi</taxon>
        <taxon>Dikarya</taxon>
        <taxon>Ascomycota</taxon>
        <taxon>Pezizomycotina</taxon>
        <taxon>Leotiomycetes</taxon>
        <taxon>Helotiales</taxon>
        <taxon>Dermateaceae</taxon>
        <taxon>Phlyctema</taxon>
    </lineage>
</organism>
<evidence type="ECO:0000256" key="4">
    <source>
        <dbReference type="ARBA" id="ARBA00023242"/>
    </source>
</evidence>
<comment type="caution">
    <text evidence="6">The sequence shown here is derived from an EMBL/GenBank/DDBJ whole genome shotgun (WGS) entry which is preliminary data.</text>
</comment>
<evidence type="ECO:0000256" key="1">
    <source>
        <dbReference type="ARBA" id="ARBA00004604"/>
    </source>
</evidence>
<evidence type="ECO:0000256" key="3">
    <source>
        <dbReference type="ARBA" id="ARBA00022552"/>
    </source>
</evidence>
<dbReference type="Proteomes" id="UP001629113">
    <property type="component" value="Unassembled WGS sequence"/>
</dbReference>
<dbReference type="InterPro" id="IPR006984">
    <property type="entry name" value="Fcf1/UTP23"/>
</dbReference>
<name>A0ABR4P1W3_9HELO</name>
<proteinExistence type="predicted"/>
<evidence type="ECO:0000313" key="7">
    <source>
        <dbReference type="Proteomes" id="UP001629113"/>
    </source>
</evidence>
<keyword evidence="4" id="KW-0539">Nucleus</keyword>
<dbReference type="SUPFAM" id="SSF88723">
    <property type="entry name" value="PIN domain-like"/>
    <property type="match status" value="1"/>
</dbReference>
<dbReference type="PANTHER" id="PTHR12416">
    <property type="entry name" value="RRNA-PROCESSING PROTEIN UTP23 HOMOLOG"/>
    <property type="match status" value="1"/>
</dbReference>
<dbReference type="Pfam" id="PF04900">
    <property type="entry name" value="Fcf1"/>
    <property type="match status" value="1"/>
</dbReference>
<evidence type="ECO:0000256" key="2">
    <source>
        <dbReference type="ARBA" id="ARBA00022517"/>
    </source>
</evidence>
<keyword evidence="2" id="KW-0690">Ribosome biogenesis</keyword>
<dbReference type="Gene3D" id="3.40.50.1010">
    <property type="entry name" value="5'-nuclease"/>
    <property type="match status" value="1"/>
</dbReference>
<keyword evidence="7" id="KW-1185">Reference proteome</keyword>
<dbReference type="InterPro" id="IPR029060">
    <property type="entry name" value="PIN-like_dom_sf"/>
</dbReference>
<dbReference type="EMBL" id="JBFCZG010000011">
    <property type="protein sequence ID" value="KAL3417289.1"/>
    <property type="molecule type" value="Genomic_DNA"/>
</dbReference>
<dbReference type="CDD" id="cd09865">
    <property type="entry name" value="PIN_ScUtp23p-like"/>
    <property type="match status" value="1"/>
</dbReference>
<evidence type="ECO:0000256" key="5">
    <source>
        <dbReference type="SAM" id="MobiDB-lite"/>
    </source>
</evidence>
<feature type="compositionally biased region" description="Basic and acidic residues" evidence="5">
    <location>
        <begin position="202"/>
        <end position="215"/>
    </location>
</feature>
<evidence type="ECO:0008006" key="8">
    <source>
        <dbReference type="Google" id="ProtNLM"/>
    </source>
</evidence>
<protein>
    <recommendedName>
        <fullName evidence="8">rRNA-processing protein UTP23</fullName>
    </recommendedName>
</protein>
<accession>A0ABR4P1W3</accession>
<gene>
    <name evidence="6" type="ORF">PVAG01_11289</name>
</gene>
<reference evidence="6 7" key="1">
    <citation type="submission" date="2024-06" db="EMBL/GenBank/DDBJ databases">
        <title>Complete genome of Phlyctema vagabunda strain 19-DSS-EL-015.</title>
        <authorList>
            <person name="Fiorenzani C."/>
        </authorList>
    </citation>
    <scope>NUCLEOTIDE SEQUENCE [LARGE SCALE GENOMIC DNA]</scope>
    <source>
        <strain evidence="6 7">19-DSS-EL-015</strain>
    </source>
</reference>